<dbReference type="RefSeq" id="WP_197967624.1">
    <property type="nucleotide sequence ID" value="NZ_JACEGD010000021.1"/>
</dbReference>
<comment type="caution">
    <text evidence="1">The sequence shown here is derived from an EMBL/GenBank/DDBJ whole genome shotgun (WGS) entry which is preliminary data.</text>
</comment>
<evidence type="ECO:0000313" key="1">
    <source>
        <dbReference type="EMBL" id="MBH5389140.1"/>
    </source>
</evidence>
<dbReference type="Pfam" id="PF25188">
    <property type="entry name" value="Tad6"/>
    <property type="match status" value="1"/>
</dbReference>
<reference evidence="1 2" key="1">
    <citation type="submission" date="2020-07" db="EMBL/GenBank/DDBJ databases">
        <title>Bradyrhizobium diversity isolated from nodules of indigenous legumes of Western Australia.</title>
        <authorList>
            <person name="Klepa M.S."/>
        </authorList>
    </citation>
    <scope>NUCLEOTIDE SEQUENCE [LARGE SCALE GENOMIC DNA]</scope>
    <source>
        <strain evidence="1 2">CNPSo 4019</strain>
    </source>
</reference>
<proteinExistence type="predicted"/>
<evidence type="ECO:0000313" key="2">
    <source>
        <dbReference type="Proteomes" id="UP001194539"/>
    </source>
</evidence>
<sequence>MSIQTQTLSTEARNGMSYRREIWSMEGNDPVEMDAVYNAHGVYVGDKETADFLADKGILPEPRTEQSSVCSIGFSHKDQKWYGWSHRAIHGFGIGDAVKDGDCACESLPVGFEAKSMDDAKQIAMAFAASVS</sequence>
<protein>
    <submittedName>
        <fullName evidence="1">Uncharacterized protein</fullName>
    </submittedName>
</protein>
<accession>A0ABS0P785</accession>
<gene>
    <name evidence="1" type="ORF">H1B27_23035</name>
</gene>
<organism evidence="1 2">
    <name type="scientific">Bradyrhizobium diversitatis</name>
    <dbReference type="NCBI Taxonomy" id="2755406"/>
    <lineage>
        <taxon>Bacteria</taxon>
        <taxon>Pseudomonadati</taxon>
        <taxon>Pseudomonadota</taxon>
        <taxon>Alphaproteobacteria</taxon>
        <taxon>Hyphomicrobiales</taxon>
        <taxon>Nitrobacteraceae</taxon>
        <taxon>Bradyrhizobium</taxon>
    </lineage>
</organism>
<name>A0ABS0P785_9BRAD</name>
<keyword evidence="2" id="KW-1185">Reference proteome</keyword>
<dbReference type="EMBL" id="JACEGD010000021">
    <property type="protein sequence ID" value="MBH5389140.1"/>
    <property type="molecule type" value="Genomic_DNA"/>
</dbReference>
<dbReference type="InterPro" id="IPR057386">
    <property type="entry name" value="Tad6-like"/>
</dbReference>
<dbReference type="Proteomes" id="UP001194539">
    <property type="component" value="Unassembled WGS sequence"/>
</dbReference>